<feature type="chain" id="PRO_5011462187" description="Lipoprotein" evidence="1">
    <location>
        <begin position="19"/>
        <end position="109"/>
    </location>
</feature>
<dbReference type="EMBL" id="FNRQ01000004">
    <property type="protein sequence ID" value="SEA95075.1"/>
    <property type="molecule type" value="Genomic_DNA"/>
</dbReference>
<sequence length="109" mass="11797">MKKVAATLSIPLFLAACAQFQNPDSGEPVADRPTQHSVSDVVSCLTGQAQKHNAPFKTTSIPQGEMLDFGDSNIVKVRTDNGATQYRFYAGTRHVDNLWLESASKTCAP</sequence>
<evidence type="ECO:0000313" key="2">
    <source>
        <dbReference type="EMBL" id="SEA95075.1"/>
    </source>
</evidence>
<evidence type="ECO:0008006" key="4">
    <source>
        <dbReference type="Google" id="ProtNLM"/>
    </source>
</evidence>
<dbReference type="PROSITE" id="PS51257">
    <property type="entry name" value="PROKAR_LIPOPROTEIN"/>
    <property type="match status" value="1"/>
</dbReference>
<feature type="signal peptide" evidence="1">
    <location>
        <begin position="1"/>
        <end position="18"/>
    </location>
</feature>
<dbReference type="Proteomes" id="UP000198638">
    <property type="component" value="Unassembled WGS sequence"/>
</dbReference>
<proteinExistence type="predicted"/>
<keyword evidence="1" id="KW-0732">Signal</keyword>
<evidence type="ECO:0000256" key="1">
    <source>
        <dbReference type="SAM" id="SignalP"/>
    </source>
</evidence>
<gene>
    <name evidence="2" type="ORF">SAMN05192564_104278</name>
</gene>
<name>A0A1H4FCR3_9BURK</name>
<dbReference type="RefSeq" id="WP_090534430.1">
    <property type="nucleotide sequence ID" value="NZ_FNRQ01000004.1"/>
</dbReference>
<keyword evidence="3" id="KW-1185">Reference proteome</keyword>
<accession>A0A1H4FCR3</accession>
<evidence type="ECO:0000313" key="3">
    <source>
        <dbReference type="Proteomes" id="UP000198638"/>
    </source>
</evidence>
<reference evidence="3" key="1">
    <citation type="submission" date="2016-10" db="EMBL/GenBank/DDBJ databases">
        <authorList>
            <person name="Varghese N."/>
            <person name="Submissions S."/>
        </authorList>
    </citation>
    <scope>NUCLEOTIDE SEQUENCE [LARGE SCALE GENOMIC DNA]</scope>
    <source>
        <strain evidence="3">LMG 24000</strain>
    </source>
</reference>
<dbReference type="AlphaFoldDB" id="A0A1H4FCR3"/>
<dbReference type="STRING" id="83784.SAMN05192564_104278"/>
<dbReference type="OrthoDB" id="9006071at2"/>
<protein>
    <recommendedName>
        <fullName evidence="4">Lipoprotein</fullName>
    </recommendedName>
</protein>
<organism evidence="2 3">
    <name type="scientific">Paraburkholderia sartisoli</name>
    <dbReference type="NCBI Taxonomy" id="83784"/>
    <lineage>
        <taxon>Bacteria</taxon>
        <taxon>Pseudomonadati</taxon>
        <taxon>Pseudomonadota</taxon>
        <taxon>Betaproteobacteria</taxon>
        <taxon>Burkholderiales</taxon>
        <taxon>Burkholderiaceae</taxon>
        <taxon>Paraburkholderia</taxon>
    </lineage>
</organism>